<gene>
    <name evidence="9" type="ORF">LPJ53_003517</name>
</gene>
<feature type="compositionally biased region" description="Low complexity" evidence="6">
    <location>
        <begin position="639"/>
        <end position="648"/>
    </location>
</feature>
<keyword evidence="10" id="KW-1185">Reference proteome</keyword>
<feature type="region of interest" description="Disordered" evidence="6">
    <location>
        <begin position="158"/>
        <end position="179"/>
    </location>
</feature>
<proteinExistence type="inferred from homology"/>
<comment type="subcellular location">
    <subcellularLocation>
        <location evidence="1">Cytoplasm</location>
        <location evidence="1">Cytoskeleton</location>
    </subcellularLocation>
</comment>
<evidence type="ECO:0008006" key="11">
    <source>
        <dbReference type="Google" id="ProtNLM"/>
    </source>
</evidence>
<dbReference type="GO" id="GO:0005816">
    <property type="term" value="C:spindle pole body"/>
    <property type="evidence" value="ECO:0007669"/>
    <property type="project" value="UniProtKB-ARBA"/>
</dbReference>
<dbReference type="AlphaFoldDB" id="A0A9W8CSN9"/>
<evidence type="ECO:0000256" key="6">
    <source>
        <dbReference type="SAM" id="MobiDB-lite"/>
    </source>
</evidence>
<dbReference type="GO" id="GO:0051011">
    <property type="term" value="F:microtubule minus-end binding"/>
    <property type="evidence" value="ECO:0007669"/>
    <property type="project" value="TreeGrafter"/>
</dbReference>
<evidence type="ECO:0000256" key="5">
    <source>
        <dbReference type="ARBA" id="ARBA00023212"/>
    </source>
</evidence>
<organism evidence="9 10">
    <name type="scientific">Coemansia erecta</name>
    <dbReference type="NCBI Taxonomy" id="147472"/>
    <lineage>
        <taxon>Eukaryota</taxon>
        <taxon>Fungi</taxon>
        <taxon>Fungi incertae sedis</taxon>
        <taxon>Zoopagomycota</taxon>
        <taxon>Kickxellomycotina</taxon>
        <taxon>Kickxellomycetes</taxon>
        <taxon>Kickxellales</taxon>
        <taxon>Kickxellaceae</taxon>
        <taxon>Coemansia</taxon>
    </lineage>
</organism>
<evidence type="ECO:0000256" key="4">
    <source>
        <dbReference type="ARBA" id="ARBA00022701"/>
    </source>
</evidence>
<dbReference type="EMBL" id="JANBOJ010000135">
    <property type="protein sequence ID" value="KAJ1722022.1"/>
    <property type="molecule type" value="Genomic_DNA"/>
</dbReference>
<sequence>MNATELDNALYRYAETFLGRAGDAAGHQRREQLVRYLRSIVGSSIAPTHQRSAEMIVEDMQKRLAQSGRGTQAAIAVSRLFGRLRQRDASYDWAAVLQLLADTSHATAAHAGNHSSLSYLAASAAAPMAQQMHMQAYPPEHAHMMEIEGERMRRGMQTPDQGMAVDEPQPPPPAAPAAGPQLQFRELDTHDGVAETELLRDLVYVMQGVDGAYVRWNKATQRYAVDAGLKLSRPTREMVASVAELGVLARRVQEYVAWVDARGRLLEQSFGAELRSELEAYFKLVAEIEARLHETPPGSLAGETPRGATFRRVLGWAAEARARLRLAVRAIDDMAQAPGGSAAGGALLSTISGFVDNGDPFVQAAARRLLHTAAQPFTHILVQWVTTGSLNDPYGEFFVREASGGPDRLWSRQFRVVQDMIPVHYSRDQTRRIYQVGRSLAFLRGACADAEWVATQVAQPQPGETRDARRLELFIRRTAATANARLMHVLRDAFGLTRHVAAIRRLLLFQQGDFALALAAVLEAHGARDRRQIMAHDLSAALDSAVRSSNAQHEAAEHLAALVLAFDRPEAESWEQVTLRYSLGRPLSQVIEPGHLQRYAAVGSFLLRLKRIDGQLTALWTQHMTSERARRRSAELARRSSSPAASQRAYEEPAKAQQAVRMAAIAVSEMVQFFHQVQRFISLNVVEGAWAVFAAREQEAGDLDKWSEAHDDFVAAVYRLVGGSAAGFQRSLAPLVDTAFQFVGVVRELHSLRALAERSASSSSSSAAVSAAASASASAPMPVAERLARLRVPDAGDRAGQAAAALAEHAERVHSIAARFREQVQALMRALAHNAGNDYQMLAVSIDFNSAYTAART</sequence>
<dbReference type="GO" id="GO:0005874">
    <property type="term" value="C:microtubule"/>
    <property type="evidence" value="ECO:0007669"/>
    <property type="project" value="UniProtKB-KW"/>
</dbReference>
<evidence type="ECO:0000313" key="9">
    <source>
        <dbReference type="EMBL" id="KAJ1722022.1"/>
    </source>
</evidence>
<keyword evidence="5" id="KW-0206">Cytoskeleton</keyword>
<comment type="caution">
    <text evidence="9">The sequence shown here is derived from an EMBL/GenBank/DDBJ whole genome shotgun (WGS) entry which is preliminary data.</text>
</comment>
<dbReference type="OrthoDB" id="5860513at2759"/>
<evidence type="ECO:0000256" key="1">
    <source>
        <dbReference type="ARBA" id="ARBA00004245"/>
    </source>
</evidence>
<feature type="domain" description="Gamma tubulin complex component C-terminal" evidence="7">
    <location>
        <begin position="496"/>
        <end position="852"/>
    </location>
</feature>
<evidence type="ECO:0000259" key="7">
    <source>
        <dbReference type="Pfam" id="PF04130"/>
    </source>
</evidence>
<comment type="similarity">
    <text evidence="2">Belongs to the TUBGCP family.</text>
</comment>
<dbReference type="GO" id="GO:0043015">
    <property type="term" value="F:gamma-tubulin binding"/>
    <property type="evidence" value="ECO:0007669"/>
    <property type="project" value="InterPro"/>
</dbReference>
<evidence type="ECO:0000256" key="2">
    <source>
        <dbReference type="ARBA" id="ARBA00010337"/>
    </source>
</evidence>
<dbReference type="InterPro" id="IPR041470">
    <property type="entry name" value="GCP_N"/>
</dbReference>
<dbReference type="GO" id="GO:0000930">
    <property type="term" value="C:gamma-tubulin complex"/>
    <property type="evidence" value="ECO:0007669"/>
    <property type="project" value="TreeGrafter"/>
</dbReference>
<dbReference type="Pfam" id="PF17681">
    <property type="entry name" value="GCP_N_terminal"/>
    <property type="match status" value="1"/>
</dbReference>
<keyword evidence="3" id="KW-0963">Cytoplasm</keyword>
<dbReference type="Pfam" id="PF04130">
    <property type="entry name" value="GCP_C_terminal"/>
    <property type="match status" value="1"/>
</dbReference>
<dbReference type="Gene3D" id="1.20.120.1900">
    <property type="entry name" value="Gamma-tubulin complex, C-terminal domain"/>
    <property type="match status" value="1"/>
</dbReference>
<dbReference type="InterPro" id="IPR007259">
    <property type="entry name" value="GCP"/>
</dbReference>
<dbReference type="GO" id="GO:0000922">
    <property type="term" value="C:spindle pole"/>
    <property type="evidence" value="ECO:0007669"/>
    <property type="project" value="InterPro"/>
</dbReference>
<dbReference type="PANTHER" id="PTHR19302">
    <property type="entry name" value="GAMMA TUBULIN COMPLEX PROTEIN"/>
    <property type="match status" value="1"/>
</dbReference>
<dbReference type="GO" id="GO:0007020">
    <property type="term" value="P:microtubule nucleation"/>
    <property type="evidence" value="ECO:0007669"/>
    <property type="project" value="InterPro"/>
</dbReference>
<dbReference type="GO" id="GO:0051225">
    <property type="term" value="P:spindle assembly"/>
    <property type="evidence" value="ECO:0007669"/>
    <property type="project" value="TreeGrafter"/>
</dbReference>
<reference evidence="9" key="1">
    <citation type="submission" date="2022-07" db="EMBL/GenBank/DDBJ databases">
        <title>Phylogenomic reconstructions and comparative analyses of Kickxellomycotina fungi.</title>
        <authorList>
            <person name="Reynolds N.K."/>
            <person name="Stajich J.E."/>
            <person name="Barry K."/>
            <person name="Grigoriev I.V."/>
            <person name="Crous P."/>
            <person name="Smith M.E."/>
        </authorList>
    </citation>
    <scope>NUCLEOTIDE SEQUENCE</scope>
    <source>
        <strain evidence="9">NBRC 32514</strain>
    </source>
</reference>
<protein>
    <recommendedName>
        <fullName evidence="11">Spindle pole body component</fullName>
    </recommendedName>
</protein>
<dbReference type="Proteomes" id="UP001149813">
    <property type="component" value="Unassembled WGS sequence"/>
</dbReference>
<name>A0A9W8CSN9_9FUNG</name>
<evidence type="ECO:0000259" key="8">
    <source>
        <dbReference type="Pfam" id="PF17681"/>
    </source>
</evidence>
<dbReference type="InterPro" id="IPR040457">
    <property type="entry name" value="GCP_C"/>
</dbReference>
<feature type="region of interest" description="Disordered" evidence="6">
    <location>
        <begin position="630"/>
        <end position="652"/>
    </location>
</feature>
<evidence type="ECO:0000256" key="3">
    <source>
        <dbReference type="ARBA" id="ARBA00022490"/>
    </source>
</evidence>
<accession>A0A9W8CSN9</accession>
<dbReference type="GO" id="GO:0000278">
    <property type="term" value="P:mitotic cell cycle"/>
    <property type="evidence" value="ECO:0007669"/>
    <property type="project" value="TreeGrafter"/>
</dbReference>
<dbReference type="GO" id="GO:0051321">
    <property type="term" value="P:meiotic cell cycle"/>
    <property type="evidence" value="ECO:0007669"/>
    <property type="project" value="TreeGrafter"/>
</dbReference>
<dbReference type="InterPro" id="IPR042241">
    <property type="entry name" value="GCP_C_sf"/>
</dbReference>
<keyword evidence="4" id="KW-0493">Microtubule</keyword>
<dbReference type="PANTHER" id="PTHR19302:SF14">
    <property type="entry name" value="GAMMA-TUBULIN COMPLEX COMPONENT 3"/>
    <property type="match status" value="1"/>
</dbReference>
<evidence type="ECO:0000313" key="10">
    <source>
        <dbReference type="Proteomes" id="UP001149813"/>
    </source>
</evidence>
<feature type="domain" description="Gamma tubulin complex component protein N-terminal" evidence="8">
    <location>
        <begin position="199"/>
        <end position="491"/>
    </location>
</feature>
<dbReference type="GO" id="GO:0031122">
    <property type="term" value="P:cytoplasmic microtubule organization"/>
    <property type="evidence" value="ECO:0007669"/>
    <property type="project" value="TreeGrafter"/>
</dbReference>